<gene>
    <name evidence="2" type="ORF">KVA01_14090</name>
</gene>
<proteinExistence type="predicted"/>
<feature type="region of interest" description="Disordered" evidence="1">
    <location>
        <begin position="349"/>
        <end position="451"/>
    </location>
</feature>
<reference evidence="2 3" key="1">
    <citation type="submission" date="2019-06" db="EMBL/GenBank/DDBJ databases">
        <title>Whole genome shotgun sequence of Kocuria varians NBRC 15358.</title>
        <authorList>
            <person name="Hosoyama A."/>
            <person name="Uohara A."/>
            <person name="Ohji S."/>
            <person name="Ichikawa N."/>
        </authorList>
    </citation>
    <scope>NUCLEOTIDE SEQUENCE [LARGE SCALE GENOMIC DNA]</scope>
    <source>
        <strain evidence="2 3">NBRC 15358</strain>
    </source>
</reference>
<sequence length="451" mass="48731">MRVASLPHGHVYVRHLSDPAGDHGVHRLADPVPEHPVPGAPWWPLVMLDAAWVREHADEFDVYHLHFGFDQTPPEQLREIVATLHELGKGFVYTVHDLRNPHQPDPTIQDAALDVLVPGADELITLTGGAAREIERRWGSSATVIPHPHLLPLDRWRGHPPVGEIPMVGLHLKSMRPNMNPLPVARLLMTRAALGEIHLVLDAHPDVVTPGERHFDARVADLLAEAEQTPNVRVHVHEIYDNAELEDYLRGLDLSVLTYGFGTHSGWLELCHDLGTHVLAPTVGFYHDQHPGVLAFDWEGSGEPNRAQVLAALAGLPGRRPWQASAQVRTGQRRRIAAAHAEVYRRAAGAAASSAREGVPDGARKPCTRTGGGRTVAGRGTTEGGASHEGRAARARPVPHRPTLLGRPGVLHMAPGAGAEAAGDRRRGLRGSGFRSVPGRGGAGRRAAGAQ</sequence>
<protein>
    <recommendedName>
        <fullName evidence="4">D-inositol 3-phosphate glycosyltransferase</fullName>
    </recommendedName>
</protein>
<dbReference type="Gene3D" id="3.40.50.2000">
    <property type="entry name" value="Glycogen Phosphorylase B"/>
    <property type="match status" value="1"/>
</dbReference>
<accession>A0A4Y4D6C0</accession>
<evidence type="ECO:0000256" key="1">
    <source>
        <dbReference type="SAM" id="MobiDB-lite"/>
    </source>
</evidence>
<dbReference type="AlphaFoldDB" id="A0A4Y4D6C0"/>
<dbReference type="SUPFAM" id="SSF53756">
    <property type="entry name" value="UDP-Glycosyltransferase/glycogen phosphorylase"/>
    <property type="match status" value="1"/>
</dbReference>
<evidence type="ECO:0000313" key="2">
    <source>
        <dbReference type="EMBL" id="GEC99254.1"/>
    </source>
</evidence>
<evidence type="ECO:0000313" key="3">
    <source>
        <dbReference type="Proteomes" id="UP000315730"/>
    </source>
</evidence>
<comment type="caution">
    <text evidence="2">The sequence shown here is derived from an EMBL/GenBank/DDBJ whole genome shotgun (WGS) entry which is preliminary data.</text>
</comment>
<dbReference type="STRING" id="1272.GCA_900014985_01280"/>
<name>A0A4Y4D6C0_KOCVA</name>
<dbReference type="Proteomes" id="UP000315730">
    <property type="component" value="Unassembled WGS sequence"/>
</dbReference>
<keyword evidence="3" id="KW-1185">Reference proteome</keyword>
<dbReference type="EMBL" id="BJNW01000010">
    <property type="protein sequence ID" value="GEC99254.1"/>
    <property type="molecule type" value="Genomic_DNA"/>
</dbReference>
<evidence type="ECO:0008006" key="4">
    <source>
        <dbReference type="Google" id="ProtNLM"/>
    </source>
</evidence>
<organism evidence="2 3">
    <name type="scientific">Kocuria varians</name>
    <name type="common">Micrococcus varians</name>
    <dbReference type="NCBI Taxonomy" id="1272"/>
    <lineage>
        <taxon>Bacteria</taxon>
        <taxon>Bacillati</taxon>
        <taxon>Actinomycetota</taxon>
        <taxon>Actinomycetes</taxon>
        <taxon>Micrococcales</taxon>
        <taxon>Micrococcaceae</taxon>
        <taxon>Kocuria</taxon>
    </lineage>
</organism>